<gene>
    <name evidence="1" type="ORF">HOLleu_27662</name>
</gene>
<evidence type="ECO:0000313" key="1">
    <source>
        <dbReference type="EMBL" id="KAJ8031059.1"/>
    </source>
</evidence>
<protein>
    <submittedName>
        <fullName evidence="1">Uncharacterized protein</fullName>
    </submittedName>
</protein>
<accession>A0A9Q1BQZ1</accession>
<evidence type="ECO:0000313" key="2">
    <source>
        <dbReference type="Proteomes" id="UP001152320"/>
    </source>
</evidence>
<organism evidence="1 2">
    <name type="scientific">Holothuria leucospilota</name>
    <name type="common">Black long sea cucumber</name>
    <name type="synonym">Mertensiothuria leucospilota</name>
    <dbReference type="NCBI Taxonomy" id="206669"/>
    <lineage>
        <taxon>Eukaryota</taxon>
        <taxon>Metazoa</taxon>
        <taxon>Echinodermata</taxon>
        <taxon>Eleutherozoa</taxon>
        <taxon>Echinozoa</taxon>
        <taxon>Holothuroidea</taxon>
        <taxon>Aspidochirotacea</taxon>
        <taxon>Aspidochirotida</taxon>
        <taxon>Holothuriidae</taxon>
        <taxon>Holothuria</taxon>
    </lineage>
</organism>
<proteinExistence type="predicted"/>
<dbReference type="EMBL" id="JAIZAY010000013">
    <property type="protein sequence ID" value="KAJ8031059.1"/>
    <property type="molecule type" value="Genomic_DNA"/>
</dbReference>
<name>A0A9Q1BQZ1_HOLLE</name>
<dbReference type="AlphaFoldDB" id="A0A9Q1BQZ1"/>
<reference evidence="1" key="1">
    <citation type="submission" date="2021-10" db="EMBL/GenBank/DDBJ databases">
        <title>Tropical sea cucumber genome reveals ecological adaptation and Cuvierian tubules defense mechanism.</title>
        <authorList>
            <person name="Chen T."/>
        </authorList>
    </citation>
    <scope>NUCLEOTIDE SEQUENCE</scope>
    <source>
        <strain evidence="1">Nanhai2018</strain>
        <tissue evidence="1">Muscle</tissue>
    </source>
</reference>
<keyword evidence="2" id="KW-1185">Reference proteome</keyword>
<comment type="caution">
    <text evidence="1">The sequence shown here is derived from an EMBL/GenBank/DDBJ whole genome shotgun (WGS) entry which is preliminary data.</text>
</comment>
<dbReference type="Proteomes" id="UP001152320">
    <property type="component" value="Chromosome 13"/>
</dbReference>
<sequence length="175" mass="19997">MFYFQFDLSLFAKLGRSDDRLSRACRIVLVELCDEDPLGFQIFANVTNHPENTDQSIFANVGLELAGTTYEMRLHDDLRVNGVPAMKPYEEDSNGVFAAEVSPDMHIIRVSDDVNDLIRIAYNYKLHRIDVHLKSSLFSNLICGACANKPKVKRDLDSVKVWSTLYNCDFFPLKR</sequence>